<keyword evidence="4" id="KW-1185">Reference proteome</keyword>
<dbReference type="RefSeq" id="WP_180857008.1">
    <property type="nucleotide sequence ID" value="NZ_CAIJDE010000034.1"/>
</dbReference>
<dbReference type="Proteomes" id="UP000533639">
    <property type="component" value="Unassembled WGS sequence"/>
</dbReference>
<keyword evidence="1" id="KW-0808">Transferase</keyword>
<evidence type="ECO:0000256" key="1">
    <source>
        <dbReference type="ARBA" id="ARBA00022679"/>
    </source>
</evidence>
<dbReference type="GO" id="GO:0016757">
    <property type="term" value="F:glycosyltransferase activity"/>
    <property type="evidence" value="ECO:0007669"/>
    <property type="project" value="InterPro"/>
</dbReference>
<dbReference type="PANTHER" id="PTHR46401:SF2">
    <property type="entry name" value="GLYCOSYLTRANSFERASE WBBK-RELATED"/>
    <property type="match status" value="1"/>
</dbReference>
<organism evidence="3 4">
    <name type="scientific">Flavobacterium panici</name>
    <dbReference type="NCBI Taxonomy" id="2654843"/>
    <lineage>
        <taxon>Bacteria</taxon>
        <taxon>Pseudomonadati</taxon>
        <taxon>Bacteroidota</taxon>
        <taxon>Flavobacteriia</taxon>
        <taxon>Flavobacteriales</taxon>
        <taxon>Flavobacteriaceae</taxon>
        <taxon>Flavobacterium</taxon>
    </lineage>
</organism>
<name>A0A9N8P115_9FLAO</name>
<feature type="domain" description="Glycosyl transferase family 1" evidence="2">
    <location>
        <begin position="171"/>
        <end position="320"/>
    </location>
</feature>
<dbReference type="CDD" id="cd03809">
    <property type="entry name" value="GT4_MtfB-like"/>
    <property type="match status" value="1"/>
</dbReference>
<comment type="caution">
    <text evidence="3">The sequence shown here is derived from an EMBL/GenBank/DDBJ whole genome shotgun (WGS) entry which is preliminary data.</text>
</comment>
<dbReference type="EMBL" id="CAIJDE010000034">
    <property type="protein sequence ID" value="CAC9973563.1"/>
    <property type="molecule type" value="Genomic_DNA"/>
</dbReference>
<evidence type="ECO:0000259" key="2">
    <source>
        <dbReference type="Pfam" id="PF00534"/>
    </source>
</evidence>
<sequence>MHNKIVVNGRFLTQKVTGVQRVATEIGKNLQQYYNEEIVFLCPNKPFLNPVSESLNCRKIGYFSGYFWEQVELPLFLFRNKVSLLINFCNTAPILFKKNVIVVHDMAVKENKNWFNWKFAFVYNILFYFNLKKALKIITVSNFSKNEILKFYPNVESSKIDVVYLASFFSFNEEVNQKGDYFIAVNSLNPRKNIKVILEAFKALDLDQCKLKIIGDSFNTIFKNDLLESDSLNVEFLNDVSDIELKKQMEGAKALINGSFYEGFGLSALEAMSVSTPCILSNIHVYKELYNETALFFDPGKPLELAKKIKDLIDLENYTDLCKKSLKLSQKFNWKITSDHYISIIENLKNKQEQL</sequence>
<gene>
    <name evidence="3" type="ORF">FLAPXU55_01248</name>
</gene>
<dbReference type="PANTHER" id="PTHR46401">
    <property type="entry name" value="GLYCOSYLTRANSFERASE WBBK-RELATED"/>
    <property type="match status" value="1"/>
</dbReference>
<dbReference type="InterPro" id="IPR001296">
    <property type="entry name" value="Glyco_trans_1"/>
</dbReference>
<accession>A0A9N8P115</accession>
<proteinExistence type="predicted"/>
<evidence type="ECO:0000313" key="4">
    <source>
        <dbReference type="Proteomes" id="UP000533639"/>
    </source>
</evidence>
<dbReference type="Gene3D" id="3.40.50.2000">
    <property type="entry name" value="Glycogen Phosphorylase B"/>
    <property type="match status" value="2"/>
</dbReference>
<reference evidence="3 4" key="1">
    <citation type="submission" date="2020-06" db="EMBL/GenBank/DDBJ databases">
        <authorList>
            <person name="Criscuolo A."/>
        </authorList>
    </citation>
    <scope>NUCLEOTIDE SEQUENCE [LARGE SCALE GENOMIC DNA]</scope>
    <source>
        <strain evidence="3">PXU-55</strain>
    </source>
</reference>
<evidence type="ECO:0000313" key="3">
    <source>
        <dbReference type="EMBL" id="CAC9973563.1"/>
    </source>
</evidence>
<protein>
    <recommendedName>
        <fullName evidence="2">Glycosyl transferase family 1 domain-containing protein</fullName>
    </recommendedName>
</protein>
<dbReference type="AlphaFoldDB" id="A0A9N8P115"/>
<dbReference type="Pfam" id="PF00534">
    <property type="entry name" value="Glycos_transf_1"/>
    <property type="match status" value="1"/>
</dbReference>
<dbReference type="SUPFAM" id="SSF53756">
    <property type="entry name" value="UDP-Glycosyltransferase/glycogen phosphorylase"/>
    <property type="match status" value="1"/>
</dbReference>